<feature type="transmembrane region" description="Helical" evidence="8">
    <location>
        <begin position="112"/>
        <end position="130"/>
    </location>
</feature>
<dbReference type="InterPro" id="IPR008253">
    <property type="entry name" value="Marvel"/>
</dbReference>
<evidence type="ECO:0000256" key="3">
    <source>
        <dbReference type="ARBA" id="ARBA00022989"/>
    </source>
</evidence>
<dbReference type="InterPro" id="IPR050578">
    <property type="entry name" value="MARVEL-CKLF_proteins"/>
</dbReference>
<dbReference type="GO" id="GO:0005886">
    <property type="term" value="C:plasma membrane"/>
    <property type="evidence" value="ECO:0007669"/>
    <property type="project" value="Ensembl"/>
</dbReference>
<name>A0A8D0GIM4_SPHPU</name>
<feature type="transmembrane region" description="Helical" evidence="8">
    <location>
        <begin position="84"/>
        <end position="106"/>
    </location>
</feature>
<dbReference type="AlphaFoldDB" id="A0A8D0GIM4"/>
<organism evidence="10 11">
    <name type="scientific">Sphenodon punctatus</name>
    <name type="common">Tuatara</name>
    <name type="synonym">Hatteria punctata</name>
    <dbReference type="NCBI Taxonomy" id="8508"/>
    <lineage>
        <taxon>Eukaryota</taxon>
        <taxon>Metazoa</taxon>
        <taxon>Chordata</taxon>
        <taxon>Craniata</taxon>
        <taxon>Vertebrata</taxon>
        <taxon>Euteleostomi</taxon>
        <taxon>Lepidosauria</taxon>
        <taxon>Sphenodontia</taxon>
        <taxon>Sphenodontidae</taxon>
        <taxon>Sphenodon</taxon>
    </lineage>
</organism>
<feature type="domain" description="MARVEL" evidence="9">
    <location>
        <begin position="18"/>
        <end position="137"/>
    </location>
</feature>
<dbReference type="Ensembl" id="ENSSPUT00000007872.1">
    <property type="protein sequence ID" value="ENSSPUP00000007387.1"/>
    <property type="gene ID" value="ENSSPUG00000005718.1"/>
</dbReference>
<proteinExistence type="predicted"/>
<sequence>MERSGGESQGCLGQGCAFLRTKKGIILAVEIAICILILICYGASKTPGYTSLAICEMVFSIVFFIVFACGLHKQISFIHWGWSDFIRAIIGALLFLITSLIVLIGYKDGVGIAAGVFGLLAGILFAYDAYVTFVTLRQPHTAAPTEASDGV</sequence>
<evidence type="ECO:0000256" key="1">
    <source>
        <dbReference type="ARBA" id="ARBA00004141"/>
    </source>
</evidence>
<dbReference type="Proteomes" id="UP000694392">
    <property type="component" value="Unplaced"/>
</dbReference>
<gene>
    <name evidence="10" type="primary">PLP2</name>
</gene>
<evidence type="ECO:0000256" key="8">
    <source>
        <dbReference type="SAM" id="Phobius"/>
    </source>
</evidence>
<comment type="function">
    <text evidence="5">May play a role in cell differentiation in the intestinal epithelium.</text>
</comment>
<evidence type="ECO:0000313" key="10">
    <source>
        <dbReference type="Ensembl" id="ENSSPUP00000007387.1"/>
    </source>
</evidence>
<dbReference type="PANTHER" id="PTHR22776:SF4">
    <property type="entry name" value="PROTEOLIPID PROTEIN 2"/>
    <property type="match status" value="1"/>
</dbReference>
<dbReference type="PANTHER" id="PTHR22776">
    <property type="entry name" value="MARVEL-CONTAINING POTENTIAL LIPID RAFT-ASSOCIATED PROTEIN"/>
    <property type="match status" value="1"/>
</dbReference>
<dbReference type="GeneTree" id="ENSGT00940000158528"/>
<keyword evidence="11" id="KW-1185">Reference proteome</keyword>
<accession>A0A8D0GIM4</accession>
<evidence type="ECO:0000256" key="4">
    <source>
        <dbReference type="ARBA" id="ARBA00023136"/>
    </source>
</evidence>
<dbReference type="OMA" id="SSKGCME"/>
<reference evidence="10" key="1">
    <citation type="submission" date="2025-08" db="UniProtKB">
        <authorList>
            <consortium name="Ensembl"/>
        </authorList>
    </citation>
    <scope>IDENTIFICATION</scope>
</reference>
<dbReference type="Pfam" id="PF01284">
    <property type="entry name" value="MARVEL"/>
    <property type="match status" value="1"/>
</dbReference>
<evidence type="ECO:0000313" key="11">
    <source>
        <dbReference type="Proteomes" id="UP000694392"/>
    </source>
</evidence>
<protein>
    <recommendedName>
        <fullName evidence="6">Proteolipid protein 2</fullName>
    </recommendedName>
</protein>
<evidence type="ECO:0000256" key="2">
    <source>
        <dbReference type="ARBA" id="ARBA00022692"/>
    </source>
</evidence>
<reference evidence="10" key="2">
    <citation type="submission" date="2025-09" db="UniProtKB">
        <authorList>
            <consortium name="Ensembl"/>
        </authorList>
    </citation>
    <scope>IDENTIFICATION</scope>
</reference>
<feature type="transmembrane region" description="Helical" evidence="8">
    <location>
        <begin position="50"/>
        <end position="72"/>
    </location>
</feature>
<keyword evidence="4 7" id="KW-0472">Membrane</keyword>
<keyword evidence="2 7" id="KW-0812">Transmembrane</keyword>
<evidence type="ECO:0000256" key="6">
    <source>
        <dbReference type="ARBA" id="ARBA00039459"/>
    </source>
</evidence>
<evidence type="ECO:0000256" key="5">
    <source>
        <dbReference type="ARBA" id="ARBA00037152"/>
    </source>
</evidence>
<evidence type="ECO:0000256" key="7">
    <source>
        <dbReference type="PROSITE-ProRule" id="PRU00581"/>
    </source>
</evidence>
<dbReference type="GO" id="GO:0019956">
    <property type="term" value="F:chemokine binding"/>
    <property type="evidence" value="ECO:0007669"/>
    <property type="project" value="Ensembl"/>
</dbReference>
<comment type="subcellular location">
    <subcellularLocation>
        <location evidence="1">Membrane</location>
        <topology evidence="1">Multi-pass membrane protein</topology>
    </subcellularLocation>
</comment>
<dbReference type="PROSITE" id="PS51225">
    <property type="entry name" value="MARVEL"/>
    <property type="match status" value="1"/>
</dbReference>
<evidence type="ECO:0000259" key="9">
    <source>
        <dbReference type="PROSITE" id="PS51225"/>
    </source>
</evidence>
<keyword evidence="3 8" id="KW-1133">Transmembrane helix</keyword>
<feature type="transmembrane region" description="Helical" evidence="8">
    <location>
        <begin position="24"/>
        <end position="44"/>
    </location>
</feature>